<evidence type="ECO:0000313" key="16">
    <source>
        <dbReference type="Proteomes" id="UP001381693"/>
    </source>
</evidence>
<evidence type="ECO:0000259" key="13">
    <source>
        <dbReference type="PROSITE" id="PS50227"/>
    </source>
</evidence>
<dbReference type="Proteomes" id="UP001381693">
    <property type="component" value="Unassembled WGS sequence"/>
</dbReference>
<dbReference type="PANTHER" id="PTHR12011:SF347">
    <property type="entry name" value="FI21270P1-RELATED"/>
    <property type="match status" value="1"/>
</dbReference>
<feature type="domain" description="GAIN-B" evidence="12">
    <location>
        <begin position="441"/>
        <end position="603"/>
    </location>
</feature>
<feature type="transmembrane region" description="Helical" evidence="11">
    <location>
        <begin position="722"/>
        <end position="741"/>
    </location>
</feature>
<feature type="transmembrane region" description="Helical" evidence="11">
    <location>
        <begin position="616"/>
        <end position="638"/>
    </location>
</feature>
<evidence type="ECO:0000256" key="6">
    <source>
        <dbReference type="ARBA" id="ARBA00023136"/>
    </source>
</evidence>
<keyword evidence="16" id="KW-1185">Reference proteome</keyword>
<comment type="subcellular location">
    <subcellularLocation>
        <location evidence="1">Membrane</location>
        <topology evidence="1">Multi-pass membrane protein</topology>
    </subcellularLocation>
</comment>
<dbReference type="GO" id="GO:0005886">
    <property type="term" value="C:plasma membrane"/>
    <property type="evidence" value="ECO:0007669"/>
    <property type="project" value="UniProtKB-SubCell"/>
</dbReference>
<keyword evidence="10" id="KW-0040">ANK repeat</keyword>
<keyword evidence="8" id="KW-0675">Receptor</keyword>
<evidence type="ECO:0000256" key="10">
    <source>
        <dbReference type="PROSITE-ProRule" id="PRU00023"/>
    </source>
</evidence>
<dbReference type="InterPro" id="IPR000203">
    <property type="entry name" value="GPS"/>
</dbReference>
<feature type="transmembrane region" description="Helical" evidence="11">
    <location>
        <begin position="650"/>
        <end position="671"/>
    </location>
</feature>
<feature type="repeat" description="ANK" evidence="10">
    <location>
        <begin position="127"/>
        <end position="159"/>
    </location>
</feature>
<feature type="domain" description="G-protein coupled receptors family 2 profile 1" evidence="13">
    <location>
        <begin position="261"/>
        <end position="304"/>
    </location>
</feature>
<dbReference type="InterPro" id="IPR057244">
    <property type="entry name" value="GAIN_B"/>
</dbReference>
<keyword evidence="3" id="KW-0732">Signal</keyword>
<dbReference type="Gene3D" id="1.25.40.20">
    <property type="entry name" value="Ankyrin repeat-containing domain"/>
    <property type="match status" value="2"/>
</dbReference>
<dbReference type="PROSITE" id="PS50221">
    <property type="entry name" value="GAIN_B"/>
    <property type="match status" value="1"/>
</dbReference>
<dbReference type="EMBL" id="JAXCGZ010022714">
    <property type="protein sequence ID" value="KAK7026444.1"/>
    <property type="molecule type" value="Genomic_DNA"/>
</dbReference>
<dbReference type="PROSITE" id="PS50227">
    <property type="entry name" value="G_PROTEIN_RECEP_F2_3"/>
    <property type="match status" value="1"/>
</dbReference>
<keyword evidence="5" id="KW-0297">G-protein coupled receptor</keyword>
<dbReference type="InterPro" id="IPR001879">
    <property type="entry name" value="GPCR_2_extracellular_dom"/>
</dbReference>
<dbReference type="AlphaFoldDB" id="A0AAN8WKL1"/>
<dbReference type="SMART" id="SM00248">
    <property type="entry name" value="ANK"/>
    <property type="match status" value="4"/>
</dbReference>
<keyword evidence="9" id="KW-0807">Transducer</keyword>
<comment type="caution">
    <text evidence="15">The sequence shown here is derived from an EMBL/GenBank/DDBJ whole genome shotgun (WGS) entry which is preliminary data.</text>
</comment>
<dbReference type="InterPro" id="IPR017981">
    <property type="entry name" value="GPCR_2-like_7TM"/>
</dbReference>
<dbReference type="Pfam" id="PF00002">
    <property type="entry name" value="7tm_2"/>
    <property type="match status" value="1"/>
</dbReference>
<dbReference type="Pfam" id="PF12796">
    <property type="entry name" value="Ank_2"/>
    <property type="match status" value="1"/>
</dbReference>
<evidence type="ECO:0000259" key="12">
    <source>
        <dbReference type="PROSITE" id="PS50221"/>
    </source>
</evidence>
<sequence>MTLVSGDGVVIWSIVLILLSQYLSITNAALNLLDVVKLGSVERAAGLLEGGASVSSRDNAGCTPLHNAANAGDIQMVKLLLRYHANLNDRESLHGKTALHLAAYNGDEKMVDMLLRAGANVDSIDVNGQTPLHQAAWNGQVGVSLTLLKHKADINAQDKYGSTPMRLAATKQFYNVMKELLIYCPDLRLKDNKGVTVLDFARKKELHNLISMFEDHLRRACSRHRLATVVRQVHLIHNDGKCPSGERQYPDVHISYSWRLEETPAGEKDEIPCPGGSNGTASWTCDKDGKWLRTPDLSRCHSLLFHGWQDNVTAAEVVTTIAASLRHSRRDVTLAPGDLITITEILDRLHAKHKQDLKSMTLGIAKWKIAMRFMNSTLELVDTMLNKPTIWWGLDYHSRMTTFSRLQNILTFTTAILAAHQMDSVQDFMANTLATRVMHRPIHYFKSILLSYRHPKVNGTFLSLPHNFYETYQRDDKNATVVMVAYKNLHCTLNTLPCSPQDVQAARDLPALSQINSLIMSVIIGEGPNWHAPLGEPVAVQLQHVYNGDEYMLGNRTCVWWNGSSHSWATDGCRLMSTNDHFSICHCERVSSLAVIMDVNGVISKSSVISQVLRCVTIVSCVVSIVSLGLCVLCFVSFKNVRANVLSLCHANLCLCLMLSEMVVLGGLYIIHNKLICTIFAKVLHYFFLSTFAWTAIEAFHIYVTSAKVFQVSTTKFSPLKYYILVGYLLPFLYVALTLAFTKAKGYSYEKVCWLSFQGLIWNFTVPLAVILLLTVAAYLSAVYVVWSRVGPPNKNIDDKRSSSGSSTTLQSRCSDAPLWKNLSCGQEKYSAIKKKNHNTSKLAKLVVDSNPEGEAASGKRLGKSLRRRIGTSIVVLLLLCLTWLSGLLYILDARGSQIAVTFIVLNSLQGIVIFFLHVVTNPWIMRDVKSVLS</sequence>
<dbReference type="GO" id="GO:0007166">
    <property type="term" value="P:cell surface receptor signaling pathway"/>
    <property type="evidence" value="ECO:0007669"/>
    <property type="project" value="InterPro"/>
</dbReference>
<dbReference type="PROSITE" id="PS50297">
    <property type="entry name" value="ANK_REP_REGION"/>
    <property type="match status" value="3"/>
</dbReference>
<dbReference type="Pfam" id="PF00023">
    <property type="entry name" value="Ank"/>
    <property type="match status" value="1"/>
</dbReference>
<evidence type="ECO:0000256" key="5">
    <source>
        <dbReference type="ARBA" id="ARBA00023040"/>
    </source>
</evidence>
<evidence type="ECO:0000256" key="11">
    <source>
        <dbReference type="SAM" id="Phobius"/>
    </source>
</evidence>
<dbReference type="InterPro" id="IPR036770">
    <property type="entry name" value="Ankyrin_rpt-contain_sf"/>
</dbReference>
<feature type="transmembrane region" description="Helical" evidence="11">
    <location>
        <begin position="683"/>
        <end position="710"/>
    </location>
</feature>
<evidence type="ECO:0000256" key="1">
    <source>
        <dbReference type="ARBA" id="ARBA00004141"/>
    </source>
</evidence>
<gene>
    <name evidence="15" type="ORF">SK128_003995</name>
</gene>
<dbReference type="Gene3D" id="1.20.1070.10">
    <property type="entry name" value="Rhodopsin 7-helix transmembrane proteins"/>
    <property type="match status" value="1"/>
</dbReference>
<feature type="domain" description="G-protein coupled receptors family 2 profile 2" evidence="14">
    <location>
        <begin position="613"/>
        <end position="922"/>
    </location>
</feature>
<evidence type="ECO:0000256" key="7">
    <source>
        <dbReference type="ARBA" id="ARBA00023157"/>
    </source>
</evidence>
<dbReference type="GO" id="GO:0004930">
    <property type="term" value="F:G protein-coupled receptor activity"/>
    <property type="evidence" value="ECO:0007669"/>
    <property type="project" value="UniProtKB-KW"/>
</dbReference>
<dbReference type="InterPro" id="IPR000832">
    <property type="entry name" value="GPCR_2_secretin-like"/>
</dbReference>
<dbReference type="PROSITE" id="PS50088">
    <property type="entry name" value="ANK_REPEAT"/>
    <property type="match status" value="3"/>
</dbReference>
<keyword evidence="4 11" id="KW-1133">Transmembrane helix</keyword>
<feature type="transmembrane region" description="Helical" evidence="11">
    <location>
        <begin position="898"/>
        <end position="920"/>
    </location>
</feature>
<dbReference type="Gene3D" id="2.60.220.50">
    <property type="match status" value="1"/>
</dbReference>
<keyword evidence="7" id="KW-1015">Disulfide bond</keyword>
<organism evidence="15 16">
    <name type="scientific">Halocaridina rubra</name>
    <name type="common">Hawaiian red shrimp</name>
    <dbReference type="NCBI Taxonomy" id="373956"/>
    <lineage>
        <taxon>Eukaryota</taxon>
        <taxon>Metazoa</taxon>
        <taxon>Ecdysozoa</taxon>
        <taxon>Arthropoda</taxon>
        <taxon>Crustacea</taxon>
        <taxon>Multicrustacea</taxon>
        <taxon>Malacostraca</taxon>
        <taxon>Eumalacostraca</taxon>
        <taxon>Eucarida</taxon>
        <taxon>Decapoda</taxon>
        <taxon>Pleocyemata</taxon>
        <taxon>Caridea</taxon>
        <taxon>Atyoidea</taxon>
        <taxon>Atyidae</taxon>
        <taxon>Halocaridina</taxon>
    </lineage>
</organism>
<evidence type="ECO:0000256" key="4">
    <source>
        <dbReference type="ARBA" id="ARBA00022989"/>
    </source>
</evidence>
<evidence type="ECO:0000256" key="3">
    <source>
        <dbReference type="ARBA" id="ARBA00022729"/>
    </source>
</evidence>
<keyword evidence="6 11" id="KW-0472">Membrane</keyword>
<dbReference type="InterPro" id="IPR036445">
    <property type="entry name" value="GPCR_2_extracell_dom_sf"/>
</dbReference>
<feature type="repeat" description="ANK" evidence="10">
    <location>
        <begin position="94"/>
        <end position="126"/>
    </location>
</feature>
<proteinExistence type="predicted"/>
<evidence type="ECO:0000256" key="9">
    <source>
        <dbReference type="ARBA" id="ARBA00023224"/>
    </source>
</evidence>
<dbReference type="InterPro" id="IPR002110">
    <property type="entry name" value="Ankyrin_rpt"/>
</dbReference>
<name>A0AAN8WKL1_HALRR</name>
<evidence type="ECO:0000256" key="8">
    <source>
        <dbReference type="ARBA" id="ARBA00023170"/>
    </source>
</evidence>
<dbReference type="Gene3D" id="4.10.1240.10">
    <property type="entry name" value="GPCR, family 2, extracellular hormone receptor domain"/>
    <property type="match status" value="1"/>
</dbReference>
<dbReference type="Pfam" id="PF01825">
    <property type="entry name" value="GPS"/>
    <property type="match status" value="1"/>
</dbReference>
<dbReference type="PANTHER" id="PTHR12011">
    <property type="entry name" value="ADHESION G-PROTEIN COUPLED RECEPTOR"/>
    <property type="match status" value="1"/>
</dbReference>
<accession>A0AAN8WKL1</accession>
<keyword evidence="2 11" id="KW-0812">Transmembrane</keyword>
<dbReference type="SUPFAM" id="SSF48403">
    <property type="entry name" value="Ankyrin repeat"/>
    <property type="match status" value="1"/>
</dbReference>
<dbReference type="InterPro" id="IPR046338">
    <property type="entry name" value="GAIN_dom_sf"/>
</dbReference>
<feature type="repeat" description="ANK" evidence="10">
    <location>
        <begin position="60"/>
        <end position="92"/>
    </location>
</feature>
<protein>
    <submittedName>
        <fullName evidence="15">Uncharacterized protein</fullName>
    </submittedName>
</protein>
<evidence type="ECO:0000259" key="14">
    <source>
        <dbReference type="PROSITE" id="PS50261"/>
    </source>
</evidence>
<feature type="transmembrane region" description="Helical" evidence="11">
    <location>
        <begin position="870"/>
        <end position="892"/>
    </location>
</feature>
<evidence type="ECO:0000256" key="2">
    <source>
        <dbReference type="ARBA" id="ARBA00022692"/>
    </source>
</evidence>
<dbReference type="PROSITE" id="PS50261">
    <property type="entry name" value="G_PROTEIN_RECEP_F2_4"/>
    <property type="match status" value="1"/>
</dbReference>
<feature type="transmembrane region" description="Helical" evidence="11">
    <location>
        <begin position="761"/>
        <end position="787"/>
    </location>
</feature>
<reference evidence="15 16" key="1">
    <citation type="submission" date="2023-11" db="EMBL/GenBank/DDBJ databases">
        <title>Halocaridina rubra genome assembly.</title>
        <authorList>
            <person name="Smith C."/>
        </authorList>
    </citation>
    <scope>NUCLEOTIDE SEQUENCE [LARGE SCALE GENOMIC DNA]</scope>
    <source>
        <strain evidence="15">EP-1</strain>
        <tissue evidence="15">Whole</tissue>
    </source>
</reference>
<evidence type="ECO:0000313" key="15">
    <source>
        <dbReference type="EMBL" id="KAK7026444.1"/>
    </source>
</evidence>
<dbReference type="SMART" id="SM00303">
    <property type="entry name" value="GPS"/>
    <property type="match status" value="1"/>
</dbReference>